<organism evidence="1 2">
    <name type="scientific">Belnapia arida</name>
    <dbReference type="NCBI Taxonomy" id="2804533"/>
    <lineage>
        <taxon>Bacteria</taxon>
        <taxon>Pseudomonadati</taxon>
        <taxon>Pseudomonadota</taxon>
        <taxon>Alphaproteobacteria</taxon>
        <taxon>Acetobacterales</taxon>
        <taxon>Roseomonadaceae</taxon>
        <taxon>Belnapia</taxon>
    </lineage>
</organism>
<name>A0ABS1U7I1_9PROT</name>
<reference evidence="1 2" key="1">
    <citation type="submission" date="2021-01" db="EMBL/GenBank/DDBJ databases">
        <title>Belnapia mucosa sp. nov. and Belnapia arida sp. nov., isolated from the Tabernas Desert (Almeria, Spain).</title>
        <authorList>
            <person name="Molina-Menor E."/>
            <person name="Vidal-Verdu A."/>
            <person name="Calonge A."/>
            <person name="Satari L."/>
            <person name="Pereto J."/>
            <person name="Porcar M."/>
        </authorList>
    </citation>
    <scope>NUCLEOTIDE SEQUENCE [LARGE SCALE GENOMIC DNA]</scope>
    <source>
        <strain evidence="1 2">T18</strain>
    </source>
</reference>
<accession>A0ABS1U7I1</accession>
<evidence type="ECO:0008006" key="3">
    <source>
        <dbReference type="Google" id="ProtNLM"/>
    </source>
</evidence>
<dbReference type="SUPFAM" id="SSF54909">
    <property type="entry name" value="Dimeric alpha+beta barrel"/>
    <property type="match status" value="2"/>
</dbReference>
<dbReference type="Proteomes" id="UP000660885">
    <property type="component" value="Unassembled WGS sequence"/>
</dbReference>
<keyword evidence="2" id="KW-1185">Reference proteome</keyword>
<evidence type="ECO:0000313" key="1">
    <source>
        <dbReference type="EMBL" id="MBL6080646.1"/>
    </source>
</evidence>
<dbReference type="InterPro" id="IPR011008">
    <property type="entry name" value="Dimeric_a/b-barrel"/>
</dbReference>
<gene>
    <name evidence="1" type="ORF">JMJ56_21745</name>
</gene>
<evidence type="ECO:0000313" key="2">
    <source>
        <dbReference type="Proteomes" id="UP000660885"/>
    </source>
</evidence>
<proteinExistence type="predicted"/>
<protein>
    <recommendedName>
        <fullName evidence="3">ABM domain-containing protein</fullName>
    </recommendedName>
</protein>
<dbReference type="EMBL" id="JAETWB010000015">
    <property type="protein sequence ID" value="MBL6080646.1"/>
    <property type="molecule type" value="Genomic_DNA"/>
</dbReference>
<dbReference type="RefSeq" id="WP_202833875.1">
    <property type="nucleotide sequence ID" value="NZ_JAETWB010000015.1"/>
</dbReference>
<sequence>MYISIARYAGMAGKIGEAASMVQQGFVPMLKGQRGFLGYAAFASEQGDIVALHLWESAEALTNSREKIRAWVTSNLTGFDEPSERFNGTIGPHAIVAPQSGGQDQSLYCMVRKAENIPGPDSMVPVAKEVVAATQRIPGFRGAYASRSADDQTREATVLFFDNREHAQAAHEAALAVMHKHLPGATVRVAASGETSVLAMA</sequence>
<comment type="caution">
    <text evidence="1">The sequence shown here is derived from an EMBL/GenBank/DDBJ whole genome shotgun (WGS) entry which is preliminary data.</text>
</comment>